<comment type="caution">
    <text evidence="9">The sequence shown here is derived from an EMBL/GenBank/DDBJ whole genome shotgun (WGS) entry which is preliminary data.</text>
</comment>
<evidence type="ECO:0000256" key="1">
    <source>
        <dbReference type="ARBA" id="ARBA00002501"/>
    </source>
</evidence>
<feature type="region of interest" description="Disordered" evidence="8">
    <location>
        <begin position="1"/>
        <end position="48"/>
    </location>
</feature>
<feature type="compositionally biased region" description="Acidic residues" evidence="8">
    <location>
        <begin position="23"/>
        <end position="41"/>
    </location>
</feature>
<evidence type="ECO:0000256" key="2">
    <source>
        <dbReference type="ARBA" id="ARBA00004141"/>
    </source>
</evidence>
<protein>
    <recommendedName>
        <fullName evidence="7">PRA1 family protein</fullName>
    </recommendedName>
</protein>
<comment type="function">
    <text evidence="1 7">May be involved in both secretory and endocytic intracellular trafficking in the endosomal/prevacuolar compartments.</text>
</comment>
<accession>A0AAV9AEK8</accession>
<keyword evidence="5" id="KW-1133">Transmembrane helix</keyword>
<keyword evidence="6" id="KW-0472">Membrane</keyword>
<gene>
    <name evidence="9" type="ORF">QJS04_geneDACA020300</name>
</gene>
<comment type="similarity">
    <text evidence="3 7">Belongs to the PRA1 family.</text>
</comment>
<keyword evidence="7" id="KW-0813">Transport</keyword>
<evidence type="ECO:0000256" key="4">
    <source>
        <dbReference type="ARBA" id="ARBA00022692"/>
    </source>
</evidence>
<organism evidence="9 10">
    <name type="scientific">Acorus gramineus</name>
    <name type="common">Dwarf sweet flag</name>
    <dbReference type="NCBI Taxonomy" id="55184"/>
    <lineage>
        <taxon>Eukaryota</taxon>
        <taxon>Viridiplantae</taxon>
        <taxon>Streptophyta</taxon>
        <taxon>Embryophyta</taxon>
        <taxon>Tracheophyta</taxon>
        <taxon>Spermatophyta</taxon>
        <taxon>Magnoliopsida</taxon>
        <taxon>Liliopsida</taxon>
        <taxon>Acoraceae</taxon>
        <taxon>Acorus</taxon>
    </lineage>
</organism>
<dbReference type="GO" id="GO:0016020">
    <property type="term" value="C:membrane"/>
    <property type="evidence" value="ECO:0007669"/>
    <property type="project" value="UniProtKB-SubCell"/>
</dbReference>
<dbReference type="EMBL" id="JAUJYN010000010">
    <property type="protein sequence ID" value="KAK1262465.1"/>
    <property type="molecule type" value="Genomic_DNA"/>
</dbReference>
<keyword evidence="10" id="KW-1185">Reference proteome</keyword>
<dbReference type="Pfam" id="PF03208">
    <property type="entry name" value="PRA1"/>
    <property type="match status" value="1"/>
</dbReference>
<evidence type="ECO:0000313" key="9">
    <source>
        <dbReference type="EMBL" id="KAK1262465.1"/>
    </source>
</evidence>
<dbReference type="Proteomes" id="UP001179952">
    <property type="component" value="Unassembled WGS sequence"/>
</dbReference>
<keyword evidence="4" id="KW-0812">Transmembrane</keyword>
<dbReference type="GO" id="GO:0005783">
    <property type="term" value="C:endoplasmic reticulum"/>
    <property type="evidence" value="ECO:0007669"/>
    <property type="project" value="UniProtKB-ARBA"/>
</dbReference>
<dbReference type="AlphaFoldDB" id="A0AAV9AEK8"/>
<evidence type="ECO:0000313" key="10">
    <source>
        <dbReference type="Proteomes" id="UP001179952"/>
    </source>
</evidence>
<evidence type="ECO:0000256" key="3">
    <source>
        <dbReference type="ARBA" id="ARBA00006483"/>
    </source>
</evidence>
<comment type="subcellular location">
    <subcellularLocation>
        <location evidence="2 7">Membrane</location>
        <topology evidence="2 7">Multi-pass membrane protein</topology>
    </subcellularLocation>
</comment>
<sequence length="135" mass="14946">MGAEPRFKSLKGGTISLRATEDKEGEENDEEEKEEDDEEEEARNLSTHATRHPWKELIHLHAFSLPYSLRNSLSRIRINVNHFRMNYPHSDVAQARHGECIGGGGCQGSCGGGARGVCIEGTGGDRETIVKTDRL</sequence>
<dbReference type="InterPro" id="IPR004895">
    <property type="entry name" value="Prenylated_rab_accept_PRA1"/>
</dbReference>
<evidence type="ECO:0000256" key="7">
    <source>
        <dbReference type="RuleBase" id="RU363107"/>
    </source>
</evidence>
<evidence type="ECO:0000256" key="5">
    <source>
        <dbReference type="ARBA" id="ARBA00022989"/>
    </source>
</evidence>
<dbReference type="GO" id="GO:0016192">
    <property type="term" value="P:vesicle-mediated transport"/>
    <property type="evidence" value="ECO:0007669"/>
    <property type="project" value="UniProtKB-ARBA"/>
</dbReference>
<proteinExistence type="inferred from homology"/>
<evidence type="ECO:0000256" key="8">
    <source>
        <dbReference type="SAM" id="MobiDB-lite"/>
    </source>
</evidence>
<reference evidence="9" key="1">
    <citation type="journal article" date="2023" name="Nat. Commun.">
        <title>Diploid and tetraploid genomes of Acorus and the evolution of monocots.</title>
        <authorList>
            <person name="Ma L."/>
            <person name="Liu K.W."/>
            <person name="Li Z."/>
            <person name="Hsiao Y.Y."/>
            <person name="Qi Y."/>
            <person name="Fu T."/>
            <person name="Tang G.D."/>
            <person name="Zhang D."/>
            <person name="Sun W.H."/>
            <person name="Liu D.K."/>
            <person name="Li Y."/>
            <person name="Chen G.Z."/>
            <person name="Liu X.D."/>
            <person name="Liao X.Y."/>
            <person name="Jiang Y.T."/>
            <person name="Yu X."/>
            <person name="Hao Y."/>
            <person name="Huang J."/>
            <person name="Zhao X.W."/>
            <person name="Ke S."/>
            <person name="Chen Y.Y."/>
            <person name="Wu W.L."/>
            <person name="Hsu J.L."/>
            <person name="Lin Y.F."/>
            <person name="Huang M.D."/>
            <person name="Li C.Y."/>
            <person name="Huang L."/>
            <person name="Wang Z.W."/>
            <person name="Zhao X."/>
            <person name="Zhong W.Y."/>
            <person name="Peng D.H."/>
            <person name="Ahmad S."/>
            <person name="Lan S."/>
            <person name="Zhang J.S."/>
            <person name="Tsai W.C."/>
            <person name="Van de Peer Y."/>
            <person name="Liu Z.J."/>
        </authorList>
    </citation>
    <scope>NUCLEOTIDE SEQUENCE</scope>
    <source>
        <strain evidence="9">SCP</strain>
    </source>
</reference>
<name>A0AAV9AEK8_ACOGR</name>
<reference evidence="9" key="2">
    <citation type="submission" date="2023-06" db="EMBL/GenBank/DDBJ databases">
        <authorList>
            <person name="Ma L."/>
            <person name="Liu K.-W."/>
            <person name="Li Z."/>
            <person name="Hsiao Y.-Y."/>
            <person name="Qi Y."/>
            <person name="Fu T."/>
            <person name="Tang G."/>
            <person name="Zhang D."/>
            <person name="Sun W.-H."/>
            <person name="Liu D.-K."/>
            <person name="Li Y."/>
            <person name="Chen G.-Z."/>
            <person name="Liu X.-D."/>
            <person name="Liao X.-Y."/>
            <person name="Jiang Y.-T."/>
            <person name="Yu X."/>
            <person name="Hao Y."/>
            <person name="Huang J."/>
            <person name="Zhao X.-W."/>
            <person name="Ke S."/>
            <person name="Chen Y.-Y."/>
            <person name="Wu W.-L."/>
            <person name="Hsu J.-L."/>
            <person name="Lin Y.-F."/>
            <person name="Huang M.-D."/>
            <person name="Li C.-Y."/>
            <person name="Huang L."/>
            <person name="Wang Z.-W."/>
            <person name="Zhao X."/>
            <person name="Zhong W.-Y."/>
            <person name="Peng D.-H."/>
            <person name="Ahmad S."/>
            <person name="Lan S."/>
            <person name="Zhang J.-S."/>
            <person name="Tsai W.-C."/>
            <person name="Van De Peer Y."/>
            <person name="Liu Z.-J."/>
        </authorList>
    </citation>
    <scope>NUCLEOTIDE SEQUENCE</scope>
    <source>
        <strain evidence="9">SCP</strain>
        <tissue evidence="9">Leaves</tissue>
    </source>
</reference>
<evidence type="ECO:0000256" key="6">
    <source>
        <dbReference type="ARBA" id="ARBA00023136"/>
    </source>
</evidence>